<dbReference type="Proteomes" id="UP000030665">
    <property type="component" value="Unassembled WGS sequence"/>
</dbReference>
<accession>A0A077ZGD7</accession>
<feature type="compositionally biased region" description="Basic and acidic residues" evidence="1">
    <location>
        <begin position="27"/>
        <end position="40"/>
    </location>
</feature>
<organism evidence="2 3">
    <name type="scientific">Trichuris trichiura</name>
    <name type="common">Whipworm</name>
    <name type="synonym">Trichocephalus trichiurus</name>
    <dbReference type="NCBI Taxonomy" id="36087"/>
    <lineage>
        <taxon>Eukaryota</taxon>
        <taxon>Metazoa</taxon>
        <taxon>Ecdysozoa</taxon>
        <taxon>Nematoda</taxon>
        <taxon>Enoplea</taxon>
        <taxon>Dorylaimia</taxon>
        <taxon>Trichinellida</taxon>
        <taxon>Trichuridae</taxon>
        <taxon>Trichuris</taxon>
    </lineage>
</organism>
<dbReference type="AlphaFoldDB" id="A0A077ZGD7"/>
<evidence type="ECO:0000256" key="1">
    <source>
        <dbReference type="SAM" id="MobiDB-lite"/>
    </source>
</evidence>
<dbReference type="EMBL" id="HG806589">
    <property type="protein sequence ID" value="CDW59416.1"/>
    <property type="molecule type" value="Genomic_DNA"/>
</dbReference>
<evidence type="ECO:0000313" key="3">
    <source>
        <dbReference type="Proteomes" id="UP000030665"/>
    </source>
</evidence>
<feature type="compositionally biased region" description="Acidic residues" evidence="1">
    <location>
        <begin position="43"/>
        <end position="57"/>
    </location>
</feature>
<feature type="region of interest" description="Disordered" evidence="1">
    <location>
        <begin position="1"/>
        <end position="75"/>
    </location>
</feature>
<keyword evidence="3" id="KW-1185">Reference proteome</keyword>
<sequence>MSHQAGNYLLQELCPDAAPGSAPSKPEPIKRSRGGDKESIDSAPEELTEDDLLEMTDPEMLPGNEGEVVEEAVPENKLTLDNLARGF</sequence>
<proteinExistence type="predicted"/>
<reference evidence="2" key="2">
    <citation type="submission" date="2014-03" db="EMBL/GenBank/DDBJ databases">
        <title>The whipworm genome and dual-species transcriptomics of an intimate host-pathogen interaction.</title>
        <authorList>
            <person name="Foth B.J."/>
            <person name="Tsai I.J."/>
            <person name="Reid A.J."/>
            <person name="Bancroft A.J."/>
            <person name="Nichol S."/>
            <person name="Tracey A."/>
            <person name="Holroyd N."/>
            <person name="Cotton J.A."/>
            <person name="Stanley E.J."/>
            <person name="Zarowiecki M."/>
            <person name="Liu J.Z."/>
            <person name="Huckvale T."/>
            <person name="Cooper P.J."/>
            <person name="Grencis R.K."/>
            <person name="Berriman M."/>
        </authorList>
    </citation>
    <scope>NUCLEOTIDE SEQUENCE [LARGE SCALE GENOMIC DNA]</scope>
</reference>
<gene>
    <name evidence="2" type="ORF">TTRE_0000775001</name>
</gene>
<protein>
    <submittedName>
        <fullName evidence="2">Uncharacterized protein</fullName>
    </submittedName>
</protein>
<reference evidence="2" key="1">
    <citation type="submission" date="2014-01" db="EMBL/GenBank/DDBJ databases">
        <authorList>
            <person name="Aslett M."/>
        </authorList>
    </citation>
    <scope>NUCLEOTIDE SEQUENCE</scope>
</reference>
<name>A0A077ZGD7_TRITR</name>
<evidence type="ECO:0000313" key="2">
    <source>
        <dbReference type="EMBL" id="CDW59416.1"/>
    </source>
</evidence>